<dbReference type="PANTHER" id="PTHR18964:SF149">
    <property type="entry name" value="BIFUNCTIONAL UDP-N-ACETYLGLUCOSAMINE 2-EPIMERASE_N-ACETYLMANNOSAMINE KINASE"/>
    <property type="match status" value="1"/>
</dbReference>
<dbReference type="GO" id="GO:0003700">
    <property type="term" value="F:DNA-binding transcription factor activity"/>
    <property type="evidence" value="ECO:0007669"/>
    <property type="project" value="InterPro"/>
</dbReference>
<dbReference type="InterPro" id="IPR000835">
    <property type="entry name" value="HTH_MarR-typ"/>
</dbReference>
<dbReference type="InterPro" id="IPR043129">
    <property type="entry name" value="ATPase_NBD"/>
</dbReference>
<name>A0A076MQD7_AMYME</name>
<accession>A0A076MQD7</accession>
<evidence type="ECO:0000256" key="1">
    <source>
        <dbReference type="ARBA" id="ARBA00006479"/>
    </source>
</evidence>
<evidence type="ECO:0000259" key="2">
    <source>
        <dbReference type="Pfam" id="PF12802"/>
    </source>
</evidence>
<comment type="similarity">
    <text evidence="1">Belongs to the ROK (NagC/XylR) family.</text>
</comment>
<dbReference type="Pfam" id="PF12802">
    <property type="entry name" value="MarR_2"/>
    <property type="match status" value="1"/>
</dbReference>
<feature type="domain" description="HTH marR-type" evidence="2">
    <location>
        <begin position="28"/>
        <end position="70"/>
    </location>
</feature>
<dbReference type="Gene3D" id="3.30.420.40">
    <property type="match status" value="2"/>
</dbReference>
<dbReference type="Proteomes" id="UP000062973">
    <property type="component" value="Chromosome"/>
</dbReference>
<dbReference type="PATRIC" id="fig|1068978.7.peg.3002"/>
<dbReference type="PANTHER" id="PTHR18964">
    <property type="entry name" value="ROK (REPRESSOR, ORF, KINASE) FAMILY"/>
    <property type="match status" value="1"/>
</dbReference>
<evidence type="ECO:0000313" key="3">
    <source>
        <dbReference type="EMBL" id="AIJ22904.1"/>
    </source>
</evidence>
<dbReference type="InterPro" id="IPR000600">
    <property type="entry name" value="ROK"/>
</dbReference>
<dbReference type="eggNOG" id="COG1940">
    <property type="taxonomic scope" value="Bacteria"/>
</dbReference>
<sequence>MLARVRQFTKLTNVEAMGAQAMRRHNVALVMELIARDAPVSRVELAQRTGLTKATVSSLVAELTGAELVRDLGPEPGRAPGRPAGRLVLDPYGPVALGLQFGSGHIAGVILDLSGRPLARELRRFDVAGAGAAEGARAARPVLRRLFDEATTAGRLVAGVGVAVGGLVSRGLVTALPLGWRGVDVRALVAGELRALDLHGLDVLVAGEVACAALAEYQAGAARDWWYLGGEEVIGLAPLNPAVELAGDLGHVPVRRRGEVCACGGRGCLEVYAGRAGMAASAGVADAGAEEPLVSRVRTRDPAAMRALDRAAEALADALVAVRALLAPETIVLGGRLAAFGEPFRQRVVERLAPGLTLRPAKLGADAALRGAAGSVIARVVADPLAWIEG</sequence>
<dbReference type="SUPFAM" id="SSF46785">
    <property type="entry name" value="Winged helix' DNA-binding domain"/>
    <property type="match status" value="1"/>
</dbReference>
<dbReference type="Gene3D" id="1.10.10.10">
    <property type="entry name" value="Winged helix-like DNA-binding domain superfamily/Winged helix DNA-binding domain"/>
    <property type="match status" value="1"/>
</dbReference>
<dbReference type="InterPro" id="IPR036390">
    <property type="entry name" value="WH_DNA-bd_sf"/>
</dbReference>
<dbReference type="HOGENOM" id="CLU_036604_13_2_11"/>
<dbReference type="KEGG" id="amq:AMETH_2812"/>
<proteinExistence type="inferred from homology"/>
<organism evidence="3 4">
    <name type="scientific">Amycolatopsis methanolica 239</name>
    <dbReference type="NCBI Taxonomy" id="1068978"/>
    <lineage>
        <taxon>Bacteria</taxon>
        <taxon>Bacillati</taxon>
        <taxon>Actinomycetota</taxon>
        <taxon>Actinomycetes</taxon>
        <taxon>Pseudonocardiales</taxon>
        <taxon>Pseudonocardiaceae</taxon>
        <taxon>Amycolatopsis</taxon>
        <taxon>Amycolatopsis methanolica group</taxon>
    </lineage>
</organism>
<dbReference type="SUPFAM" id="SSF53067">
    <property type="entry name" value="Actin-like ATPase domain"/>
    <property type="match status" value="1"/>
</dbReference>
<evidence type="ECO:0000313" key="4">
    <source>
        <dbReference type="Proteomes" id="UP000062973"/>
    </source>
</evidence>
<keyword evidence="4" id="KW-1185">Reference proteome</keyword>
<dbReference type="Pfam" id="PF00480">
    <property type="entry name" value="ROK"/>
    <property type="match status" value="1"/>
</dbReference>
<gene>
    <name evidence="3" type="ORF">AMETH_2812</name>
</gene>
<reference evidence="3 4" key="1">
    <citation type="submission" date="2014-07" db="EMBL/GenBank/DDBJ databases">
        <title>Whole Genome Sequence of the Amycolatopsis methanolica 239.</title>
        <authorList>
            <person name="Tang B."/>
        </authorList>
    </citation>
    <scope>NUCLEOTIDE SEQUENCE [LARGE SCALE GENOMIC DNA]</scope>
    <source>
        <strain evidence="3 4">239</strain>
    </source>
</reference>
<dbReference type="STRING" id="1068978.AMETH_2812"/>
<dbReference type="EMBL" id="CP009110">
    <property type="protein sequence ID" value="AIJ22904.1"/>
    <property type="molecule type" value="Genomic_DNA"/>
</dbReference>
<protein>
    <submittedName>
        <fullName evidence="3">ROK family protein</fullName>
    </submittedName>
</protein>
<dbReference type="AlphaFoldDB" id="A0A076MQD7"/>
<dbReference type="InterPro" id="IPR036388">
    <property type="entry name" value="WH-like_DNA-bd_sf"/>
</dbReference>